<dbReference type="InterPro" id="IPR051551">
    <property type="entry name" value="Autotransporter_adhesion"/>
</dbReference>
<dbReference type="Gene3D" id="2.40.128.130">
    <property type="entry name" value="Autotransporter beta-domain"/>
    <property type="match status" value="1"/>
</dbReference>
<proteinExistence type="predicted"/>
<accession>A0A2C6DM15</accession>
<comment type="caution">
    <text evidence="2">The sequence shown here is derived from an EMBL/GenBank/DDBJ whole genome shotgun (WGS) entry which is preliminary data.</text>
</comment>
<dbReference type="Gene3D" id="2.160.20.20">
    <property type="match status" value="1"/>
</dbReference>
<keyword evidence="3" id="KW-1185">Reference proteome</keyword>
<dbReference type="SUPFAM" id="SSF51126">
    <property type="entry name" value="Pectin lyase-like"/>
    <property type="match status" value="1"/>
</dbReference>
<organism evidence="2 3">
    <name type="scientific">Budvicia aquatica</name>
    <dbReference type="NCBI Taxonomy" id="82979"/>
    <lineage>
        <taxon>Bacteria</taxon>
        <taxon>Pseudomonadati</taxon>
        <taxon>Pseudomonadota</taxon>
        <taxon>Gammaproteobacteria</taxon>
        <taxon>Enterobacterales</taxon>
        <taxon>Budviciaceae</taxon>
        <taxon>Budvicia</taxon>
    </lineage>
</organism>
<dbReference type="PROSITE" id="PS51208">
    <property type="entry name" value="AUTOTRANSPORTER"/>
    <property type="match status" value="1"/>
</dbReference>
<dbReference type="InterPro" id="IPR005546">
    <property type="entry name" value="Autotransporte_beta"/>
</dbReference>
<dbReference type="CDD" id="cd01344">
    <property type="entry name" value="PL2_Passenger_AT"/>
    <property type="match status" value="1"/>
</dbReference>
<dbReference type="OrthoDB" id="9780507at2"/>
<dbReference type="GO" id="GO:0019867">
    <property type="term" value="C:outer membrane"/>
    <property type="evidence" value="ECO:0007669"/>
    <property type="project" value="InterPro"/>
</dbReference>
<feature type="domain" description="Autotransporter" evidence="1">
    <location>
        <begin position="1069"/>
        <end position="1352"/>
    </location>
</feature>
<reference evidence="3" key="1">
    <citation type="submission" date="2017-09" db="EMBL/GenBank/DDBJ databases">
        <title>FDA dAtabase for Regulatory Grade micrObial Sequences (FDA-ARGOS): Supporting development and validation of Infectious Disease Dx tests.</title>
        <authorList>
            <person name="Minogue T."/>
            <person name="Wolcott M."/>
            <person name="Wasieloski L."/>
            <person name="Aguilar W."/>
            <person name="Moore D."/>
            <person name="Tallon L."/>
            <person name="Sadzewicz L."/>
            <person name="Ott S."/>
            <person name="Zhao X."/>
            <person name="Nagaraj S."/>
            <person name="Vavikolanu K."/>
            <person name="Aluvathingal J."/>
            <person name="Nadendla S."/>
            <person name="Sichtig H."/>
        </authorList>
    </citation>
    <scope>NUCLEOTIDE SEQUENCE [LARGE SCALE GENOMIC DNA]</scope>
    <source>
        <strain evidence="3">FDAARGOS_387</strain>
    </source>
</reference>
<dbReference type="Pfam" id="PF18883">
    <property type="entry name" value="AC_1"/>
    <property type="match status" value="1"/>
</dbReference>
<dbReference type="Proteomes" id="UP000224974">
    <property type="component" value="Unassembled WGS sequence"/>
</dbReference>
<evidence type="ECO:0000259" key="1">
    <source>
        <dbReference type="PROSITE" id="PS51208"/>
    </source>
</evidence>
<dbReference type="EMBL" id="PDDX01000001">
    <property type="protein sequence ID" value="PHI29733.1"/>
    <property type="molecule type" value="Genomic_DNA"/>
</dbReference>
<dbReference type="Pfam" id="PF03797">
    <property type="entry name" value="Autotransporter"/>
    <property type="match status" value="1"/>
</dbReference>
<dbReference type="NCBIfam" id="TIGR01414">
    <property type="entry name" value="autotrans_barl"/>
    <property type="match status" value="1"/>
</dbReference>
<evidence type="ECO:0000313" key="3">
    <source>
        <dbReference type="Proteomes" id="UP000224974"/>
    </source>
</evidence>
<dbReference type="PANTHER" id="PTHR35037:SF3">
    <property type="entry name" value="C-TERMINAL REGION OF AIDA-LIKE PROTEIN"/>
    <property type="match status" value="1"/>
</dbReference>
<dbReference type="InterPro" id="IPR006315">
    <property type="entry name" value="OM_autotransptr_brl_dom"/>
</dbReference>
<gene>
    <name evidence="2" type="ORF">CRN84_10485</name>
</gene>
<dbReference type="InterPro" id="IPR011050">
    <property type="entry name" value="Pectin_lyase_fold/virulence"/>
</dbReference>
<sequence>MREIKFLTEREFSTLNQSTALLTTVFTLSLIVLPQSVQAACTNVGMGAYLCENANASGIAIDGMDISVETGAGFSTNEPGTTDSALTLTGSGSISYIDLNASTLNTEGAYSLKTLNDTSASGLSTTTIIKTNGTINNGVSIESESGADSTILVNIFGDLSGGTNSNPAVHFNASAVGDSAITLNIGAITSYSGIQSNNYSQNGMVNTYMNLAGDINVDSAAISINNYGYNGSSIVNFNSKNITAESYGLDIYNNNGDGDTLTHIEVDGDIRTRTGTAVNLSGYANQGTSSLKFRANNIISGSSGLNINNYTQHGEVLTDIALTGDITATSGSGMTFSAYSNEGNANTSIALNNVMTYGTGLYLNTNAYMGNVLFNLDMSGDIKSENDAGMNVSSYAYQGDANTFIKLNNVTALYGGLNLNTSATMGNELFNLDVSGDINSGISTGVTMYSSASQGNATTSIRLNNVTAFYNGLDLYTNSQMGNTLFNLDVSGNIESENGAGINLYGGASEGNSSLSVKANNISAGYRGLYINNYSYPGQTLTAVTVTGDIIANMDEGVVIETTAYSGDATAIINVNNVRSTVKGVRMDTYAETGLSTTDLTVVGQISGAEGIDLEGNADNGSTIIIADVNQVATDNNAVHISSYLFSGDTGLSTIDAITRGAIVSQQGYGIRIETNTAETYLAVAGLVHGGDGSAVGLYRLDNLQKSATLELQPGYVLEGTTQALVNESNYFDPNTATLDLPNSHLVLGGAGQAEFDLTRIDNRDEAITEGDSNRITGFGTLAKTGNSVWTLTGTNTADGPTDSFLSAYVDSGILVLDNATLGLTGSVARLTKTPALSAVETNTLTVADGAALSSIGSSTVIGNVTSAGALLLSNGYAGGNGTVTGDRLTLAGNYAGNGASIVLDTQLGNDSSATDRLVIQGDATGTTSVRVNNAGGTGAQTHAGITIIEVGGVSFDNAFLLKGDYVTTDGKPAVIGGAYAYTLQASGEEAGAGRDWFLSSELTPTAPSIGTTPEKPVIGGALRYQPGAPLYEQYPQILAALNTLSTLQQRVGNRYWSQDGLTELSLEGLDDAQWAWGRIEGSHQNADPAKSTSGSQRDIDLWKLQTGLDIPLYQSQEGSLLTGGVNFSYGKAMADIDSYVGSGSIDSSGYGIGTTLTWYGNDGVYLDGQLQTMWFDSGLSSDTLGQSLVSDNHGRGYASSIETGKRYALGAGLSLTPQTQLTYSRVDFDDFRDPFGSEVSLQEGDSLRGRLGVSLDKDIVWRAEDGTTRRSHVYGNVDVYNEFMNGTKTHVSGVDFSSRDKRQSVGVGVGGTHEWQNGRYAVYGNVNLISATHNVSDNYSIGGTIGVRVGW</sequence>
<dbReference type="RefSeq" id="WP_099044125.1">
    <property type="nucleotide sequence ID" value="NZ_PDDX01000001.1"/>
</dbReference>
<dbReference type="SUPFAM" id="SSF103515">
    <property type="entry name" value="Autotransporter"/>
    <property type="match status" value="1"/>
</dbReference>
<dbReference type="InterPro" id="IPR012332">
    <property type="entry name" value="Autotransporter_pectin_lyase_C"/>
</dbReference>
<evidence type="ECO:0000313" key="2">
    <source>
        <dbReference type="EMBL" id="PHI29733.1"/>
    </source>
</evidence>
<protein>
    <submittedName>
        <fullName evidence="2">Autotransporter outer membrane beta-barrel domain-containing protein</fullName>
    </submittedName>
</protein>
<name>A0A2C6DM15_9GAMM</name>
<dbReference type="InterPro" id="IPR043990">
    <property type="entry name" value="AC_1"/>
</dbReference>
<dbReference type="InterPro" id="IPR036709">
    <property type="entry name" value="Autotransporte_beta_dom_sf"/>
</dbReference>
<dbReference type="SMART" id="SM00869">
    <property type="entry name" value="Autotransporter"/>
    <property type="match status" value="1"/>
</dbReference>
<dbReference type="PANTHER" id="PTHR35037">
    <property type="entry name" value="C-TERMINAL REGION OF AIDA-LIKE PROTEIN"/>
    <property type="match status" value="1"/>
</dbReference>